<feature type="compositionally biased region" description="Basic and acidic residues" evidence="1">
    <location>
        <begin position="286"/>
        <end position="296"/>
    </location>
</feature>
<dbReference type="EMBL" id="LR726823">
    <property type="protein sequence ID" value="VWO98240.1"/>
    <property type="molecule type" value="Genomic_DNA"/>
</dbReference>
<feature type="region of interest" description="Disordered" evidence="1">
    <location>
        <begin position="234"/>
        <end position="552"/>
    </location>
</feature>
<feature type="compositionally biased region" description="Polar residues" evidence="1">
    <location>
        <begin position="329"/>
        <end position="341"/>
    </location>
</feature>
<accession>A0A5K1JZR5</accession>
<feature type="compositionally biased region" description="Polar residues" evidence="1">
    <location>
        <begin position="398"/>
        <end position="414"/>
    </location>
</feature>
<feature type="compositionally biased region" description="Polar residues" evidence="1">
    <location>
        <begin position="369"/>
        <end position="379"/>
    </location>
</feature>
<feature type="region of interest" description="Disordered" evidence="1">
    <location>
        <begin position="129"/>
        <end position="201"/>
    </location>
</feature>
<reference evidence="2" key="1">
    <citation type="submission" date="2019-10" db="EMBL/GenBank/DDBJ databases">
        <authorList>
            <person name="Nor Muhammad N."/>
        </authorList>
    </citation>
    <scope>NUCLEOTIDE SEQUENCE</scope>
</reference>
<evidence type="ECO:0000313" key="2">
    <source>
        <dbReference type="EMBL" id="VWO98240.1"/>
    </source>
</evidence>
<dbReference type="AlphaFoldDB" id="A0A5K1JZR5"/>
<protein>
    <submittedName>
        <fullName evidence="2">MARTX</fullName>
    </submittedName>
</protein>
<sequence length="637" mass="69134">MAFPFPPVLEGAEPGCLDPTQRDRLLSNPNSRLSFALYDPLTATGVEHVLGNFQGEPQRIVIETPFGNDVDGHWRFVPPARRAPGVLDEGYWPRVVIINGEIAILSQEQWDIYKLDPVYDCYVPGDSESPTINRKVVANEPPSASEHRRHNPTTDPSNSDDDNPPSRGGADPAKVHKEATSRGEQNRTPATEGDAPSEGMLSASEAAWTAVEDPASYGRPYSPSEAAWTAYEGDSVFSRGGSPTEDGFSVHGEEAPNAASSEYSSSESTYSSSEYSSSPSEYLLARSERILPRSERVLSPSERASSSEYAPYLFESTSPLPLNDMGQDYTVSTPRKNSFSLSEDEASIETVLGVGQKDLSDSGPPTPSERATSVERTITSPPPVEEDATESRPPTPSERATSRVSSISGDGRTQSPFEPPPFSPSPSVADDDVSDSPPSTPINRAFTHKVSPALSPSEFPPFPVHNEYISSGRTGPRTRKLAGTQRLRKSTLSQSKRARAGTEDDKPVPFWEQKACPHPKSNFTQNHAQAAESLQGAGSQQPAVSQHAVPDPMEDVELMHAERDIPTGGSSYSSDYEEHMEDVLETGPAAFSCSPRSPPKPEGIDVVMNEQDDLLRASRQGKFAALVENIHHFYVRP</sequence>
<feature type="compositionally biased region" description="Basic and acidic residues" evidence="1">
    <location>
        <begin position="173"/>
        <end position="185"/>
    </location>
</feature>
<gene>
    <name evidence="2" type="primary">A0A023NA98</name>
</gene>
<evidence type="ECO:0000256" key="1">
    <source>
        <dbReference type="SAM" id="MobiDB-lite"/>
    </source>
</evidence>
<organism evidence="2">
    <name type="scientific">Ganoderma boninense</name>
    <dbReference type="NCBI Taxonomy" id="34458"/>
    <lineage>
        <taxon>Eukaryota</taxon>
        <taxon>Fungi</taxon>
        <taxon>Dikarya</taxon>
        <taxon>Basidiomycota</taxon>
        <taxon>Agaricomycotina</taxon>
        <taxon>Agaricomycetes</taxon>
        <taxon>Polyporales</taxon>
        <taxon>Polyporaceae</taxon>
        <taxon>Ganoderma</taxon>
    </lineage>
</organism>
<proteinExistence type="predicted"/>
<name>A0A5K1JZR5_9APHY</name>
<feature type="compositionally biased region" description="Low complexity" evidence="1">
    <location>
        <begin position="260"/>
        <end position="282"/>
    </location>
</feature>